<organism evidence="1 2">
    <name type="scientific">Thelephora ganbajun</name>
    <name type="common">Ganba fungus</name>
    <dbReference type="NCBI Taxonomy" id="370292"/>
    <lineage>
        <taxon>Eukaryota</taxon>
        <taxon>Fungi</taxon>
        <taxon>Dikarya</taxon>
        <taxon>Basidiomycota</taxon>
        <taxon>Agaricomycotina</taxon>
        <taxon>Agaricomycetes</taxon>
        <taxon>Thelephorales</taxon>
        <taxon>Thelephoraceae</taxon>
        <taxon>Thelephora</taxon>
    </lineage>
</organism>
<sequence>MNHSTSQRDMHTSTFGTPVMSTSTSGSNPSPWNHSTSSSAYGSLSDSLNQSLSQARPQYQSGYLMSASTSNNVSQSGQRYDDAPIIPTKAKMNHALARSTTSDFGTDSMFEKSRTSRPDEDAPPVTSINELMNEIPPDSSQSRFQPRNVLTSPLHRSLVSSRSQSAPSQQSALLPQTPKLQGPDSQPLYVIIFGYPPDKYTATLEYFKSLGGENETTEATLHSQITNCFKLGFNNPGDALRAVRKNGEVVGGTWMIGVKWTDPQLAESTLGSSLIRGGIFDVQSPTLSDLQVDTSMSVDDGFPTTFNSPSPGGFSNAPAFGTPIKLAPSGSAFRRAGVPSVRNTPADPTKTQPQGQPPSANKGMFGQVSEMIFGW</sequence>
<accession>A0ACB6ZUN7</accession>
<reference evidence="1" key="1">
    <citation type="submission" date="2019-10" db="EMBL/GenBank/DDBJ databases">
        <authorList>
            <consortium name="DOE Joint Genome Institute"/>
            <person name="Kuo A."/>
            <person name="Miyauchi S."/>
            <person name="Kiss E."/>
            <person name="Drula E."/>
            <person name="Kohler A."/>
            <person name="Sanchez-Garcia M."/>
            <person name="Andreopoulos B."/>
            <person name="Barry K.W."/>
            <person name="Bonito G."/>
            <person name="Buee M."/>
            <person name="Carver A."/>
            <person name="Chen C."/>
            <person name="Cichocki N."/>
            <person name="Clum A."/>
            <person name="Culley D."/>
            <person name="Crous P.W."/>
            <person name="Fauchery L."/>
            <person name="Girlanda M."/>
            <person name="Hayes R."/>
            <person name="Keri Z."/>
            <person name="Labutti K."/>
            <person name="Lipzen A."/>
            <person name="Lombard V."/>
            <person name="Magnuson J."/>
            <person name="Maillard F."/>
            <person name="Morin E."/>
            <person name="Murat C."/>
            <person name="Nolan M."/>
            <person name="Ohm R."/>
            <person name="Pangilinan J."/>
            <person name="Pereira M."/>
            <person name="Perotto S."/>
            <person name="Peter M."/>
            <person name="Riley R."/>
            <person name="Sitrit Y."/>
            <person name="Stielow B."/>
            <person name="Szollosi G."/>
            <person name="Zifcakova L."/>
            <person name="Stursova M."/>
            <person name="Spatafora J.W."/>
            <person name="Tedersoo L."/>
            <person name="Vaario L.-M."/>
            <person name="Yamada A."/>
            <person name="Yan M."/>
            <person name="Wang P."/>
            <person name="Xu J."/>
            <person name="Bruns T."/>
            <person name="Baldrian P."/>
            <person name="Vilgalys R."/>
            <person name="Henrissat B."/>
            <person name="Grigoriev I.V."/>
            <person name="Hibbett D."/>
            <person name="Nagy L.G."/>
            <person name="Martin F.M."/>
        </authorList>
    </citation>
    <scope>NUCLEOTIDE SEQUENCE</scope>
    <source>
        <strain evidence="1">P2</strain>
    </source>
</reference>
<evidence type="ECO:0000313" key="1">
    <source>
        <dbReference type="EMBL" id="KAF9653299.1"/>
    </source>
</evidence>
<dbReference type="Proteomes" id="UP000886501">
    <property type="component" value="Unassembled WGS sequence"/>
</dbReference>
<evidence type="ECO:0000313" key="2">
    <source>
        <dbReference type="Proteomes" id="UP000886501"/>
    </source>
</evidence>
<proteinExistence type="predicted"/>
<dbReference type="EMBL" id="MU117964">
    <property type="protein sequence ID" value="KAF9653299.1"/>
    <property type="molecule type" value="Genomic_DNA"/>
</dbReference>
<protein>
    <submittedName>
        <fullName evidence="1">Uncharacterized protein</fullName>
    </submittedName>
</protein>
<name>A0ACB6ZUN7_THEGA</name>
<gene>
    <name evidence="1" type="ORF">BDM02DRAFT_3107876</name>
</gene>
<keyword evidence="2" id="KW-1185">Reference proteome</keyword>
<comment type="caution">
    <text evidence="1">The sequence shown here is derived from an EMBL/GenBank/DDBJ whole genome shotgun (WGS) entry which is preliminary data.</text>
</comment>
<reference evidence="1" key="2">
    <citation type="journal article" date="2020" name="Nat. Commun.">
        <title>Large-scale genome sequencing of mycorrhizal fungi provides insights into the early evolution of symbiotic traits.</title>
        <authorList>
            <person name="Miyauchi S."/>
            <person name="Kiss E."/>
            <person name="Kuo A."/>
            <person name="Drula E."/>
            <person name="Kohler A."/>
            <person name="Sanchez-Garcia M."/>
            <person name="Morin E."/>
            <person name="Andreopoulos B."/>
            <person name="Barry K.W."/>
            <person name="Bonito G."/>
            <person name="Buee M."/>
            <person name="Carver A."/>
            <person name="Chen C."/>
            <person name="Cichocki N."/>
            <person name="Clum A."/>
            <person name="Culley D."/>
            <person name="Crous P.W."/>
            <person name="Fauchery L."/>
            <person name="Girlanda M."/>
            <person name="Hayes R.D."/>
            <person name="Keri Z."/>
            <person name="LaButti K."/>
            <person name="Lipzen A."/>
            <person name="Lombard V."/>
            <person name="Magnuson J."/>
            <person name="Maillard F."/>
            <person name="Murat C."/>
            <person name="Nolan M."/>
            <person name="Ohm R.A."/>
            <person name="Pangilinan J."/>
            <person name="Pereira M.F."/>
            <person name="Perotto S."/>
            <person name="Peter M."/>
            <person name="Pfister S."/>
            <person name="Riley R."/>
            <person name="Sitrit Y."/>
            <person name="Stielow J.B."/>
            <person name="Szollosi G."/>
            <person name="Zifcakova L."/>
            <person name="Stursova M."/>
            <person name="Spatafora J.W."/>
            <person name="Tedersoo L."/>
            <person name="Vaario L.M."/>
            <person name="Yamada A."/>
            <person name="Yan M."/>
            <person name="Wang P."/>
            <person name="Xu J."/>
            <person name="Bruns T."/>
            <person name="Baldrian P."/>
            <person name="Vilgalys R."/>
            <person name="Dunand C."/>
            <person name="Henrissat B."/>
            <person name="Grigoriev I.V."/>
            <person name="Hibbett D."/>
            <person name="Nagy L.G."/>
            <person name="Martin F.M."/>
        </authorList>
    </citation>
    <scope>NUCLEOTIDE SEQUENCE</scope>
    <source>
        <strain evidence="1">P2</strain>
    </source>
</reference>